<keyword evidence="2" id="KW-1185">Reference proteome</keyword>
<dbReference type="Gene3D" id="3.40.190.10">
    <property type="entry name" value="Periplasmic binding protein-like II"/>
    <property type="match status" value="1"/>
</dbReference>
<accession>L9WPY6</accession>
<protein>
    <submittedName>
        <fullName evidence="1">Uncharacterized protein</fullName>
    </submittedName>
</protein>
<reference evidence="1 2" key="1">
    <citation type="journal article" date="2014" name="PLoS Genet.">
        <title>Phylogenetically driven sequencing of extremely halophilic archaea reveals strategies for static and dynamic osmo-response.</title>
        <authorList>
            <person name="Becker E.A."/>
            <person name="Seitzer P.M."/>
            <person name="Tritt A."/>
            <person name="Larsen D."/>
            <person name="Krusor M."/>
            <person name="Yao A.I."/>
            <person name="Wu D."/>
            <person name="Madern D."/>
            <person name="Eisen J.A."/>
            <person name="Darling A.E."/>
            <person name="Facciotti M.T."/>
        </authorList>
    </citation>
    <scope>NUCLEOTIDE SEQUENCE [LARGE SCALE GENOMIC DNA]</scope>
    <source>
        <strain evidence="1 2">JCM 12255</strain>
    </source>
</reference>
<evidence type="ECO:0000313" key="1">
    <source>
        <dbReference type="EMBL" id="ELY50408.1"/>
    </source>
</evidence>
<dbReference type="Proteomes" id="UP000011602">
    <property type="component" value="Unassembled WGS sequence"/>
</dbReference>
<evidence type="ECO:0000313" key="2">
    <source>
        <dbReference type="Proteomes" id="UP000011602"/>
    </source>
</evidence>
<dbReference type="EMBL" id="AOHZ01000086">
    <property type="protein sequence ID" value="ELY50408.1"/>
    <property type="molecule type" value="Genomic_DNA"/>
</dbReference>
<dbReference type="AlphaFoldDB" id="L9WPY6"/>
<proteinExistence type="predicted"/>
<organism evidence="1 2">
    <name type="scientific">Natronolimnohabitans innermongolicus JCM 12255</name>
    <dbReference type="NCBI Taxonomy" id="1227499"/>
    <lineage>
        <taxon>Archaea</taxon>
        <taxon>Methanobacteriati</taxon>
        <taxon>Methanobacteriota</taxon>
        <taxon>Stenosarchaea group</taxon>
        <taxon>Halobacteria</taxon>
        <taxon>Halobacteriales</taxon>
        <taxon>Natrialbaceae</taxon>
        <taxon>Natronolimnohabitans</taxon>
    </lineage>
</organism>
<sequence length="70" mass="8042">MAEWSEESDIEVTHQEVADDTEMLELIDANPEEFDFTNPVPAAFAQHSLLYDEELFTEIDFGEIPNYSSQ</sequence>
<name>L9WPY6_9EURY</name>
<gene>
    <name evidence="1" type="ORF">C493_19011</name>
</gene>
<comment type="caution">
    <text evidence="1">The sequence shown here is derived from an EMBL/GenBank/DDBJ whole genome shotgun (WGS) entry which is preliminary data.</text>
</comment>